<dbReference type="PANTHER" id="PTHR20854">
    <property type="entry name" value="INOSITOL MONOPHOSPHATASE"/>
    <property type="match status" value="1"/>
</dbReference>
<evidence type="ECO:0008006" key="5">
    <source>
        <dbReference type="Google" id="ProtNLM"/>
    </source>
</evidence>
<dbReference type="EMBL" id="BARS01043145">
    <property type="protein sequence ID" value="GAG36502.1"/>
    <property type="molecule type" value="Genomic_DNA"/>
</dbReference>
<dbReference type="AlphaFoldDB" id="X0XMH3"/>
<dbReference type="GO" id="GO:0007165">
    <property type="term" value="P:signal transduction"/>
    <property type="evidence" value="ECO:0007669"/>
    <property type="project" value="TreeGrafter"/>
</dbReference>
<dbReference type="PRINTS" id="PR00377">
    <property type="entry name" value="IMPHPHTASES"/>
</dbReference>
<keyword evidence="3" id="KW-0460">Magnesium</keyword>
<evidence type="ECO:0000313" key="4">
    <source>
        <dbReference type="EMBL" id="GAG36502.1"/>
    </source>
</evidence>
<dbReference type="PANTHER" id="PTHR20854:SF4">
    <property type="entry name" value="INOSITOL-1-MONOPHOSPHATASE-RELATED"/>
    <property type="match status" value="1"/>
</dbReference>
<reference evidence="4" key="1">
    <citation type="journal article" date="2014" name="Front. Microbiol.">
        <title>High frequency of phylogenetically diverse reductive dehalogenase-homologous genes in deep subseafloor sedimentary metagenomes.</title>
        <authorList>
            <person name="Kawai M."/>
            <person name="Futagami T."/>
            <person name="Toyoda A."/>
            <person name="Takaki Y."/>
            <person name="Nishi S."/>
            <person name="Hori S."/>
            <person name="Arai W."/>
            <person name="Tsubouchi T."/>
            <person name="Morono Y."/>
            <person name="Uchiyama I."/>
            <person name="Ito T."/>
            <person name="Fujiyama A."/>
            <person name="Inagaki F."/>
            <person name="Takami H."/>
        </authorList>
    </citation>
    <scope>NUCLEOTIDE SEQUENCE</scope>
    <source>
        <strain evidence="4">Expedition CK06-06</strain>
    </source>
</reference>
<feature type="non-terminal residue" evidence="4">
    <location>
        <position position="1"/>
    </location>
</feature>
<dbReference type="PROSITE" id="PS00629">
    <property type="entry name" value="IMP_1"/>
    <property type="match status" value="1"/>
</dbReference>
<evidence type="ECO:0000256" key="3">
    <source>
        <dbReference type="ARBA" id="ARBA00022842"/>
    </source>
</evidence>
<dbReference type="InterPro" id="IPR020583">
    <property type="entry name" value="Inositol_monoP_metal-BS"/>
</dbReference>
<dbReference type="InterPro" id="IPR000760">
    <property type="entry name" value="Inositol_monophosphatase-like"/>
</dbReference>
<sequence length="183" mass="19715">KEGTSGYRWIIDPLDSTISFIHGVPLFGTLLAVQKDGQTLLGLINMPALEEMIIGVKGSGTFHNGRPCRVSQTAKISQATILTTSCTTLLKHHRQEGFSKLTAQAAESRTWGDCYGYLLVATGRAEIMIDPVLAPWDIAPMLPIITEAGGRITDLDGCEDFPPRHVLASNGLLHEQALAAFAS</sequence>
<name>X0XMH3_9ZZZZ</name>
<proteinExistence type="predicted"/>
<evidence type="ECO:0000256" key="1">
    <source>
        <dbReference type="ARBA" id="ARBA00022723"/>
    </source>
</evidence>
<dbReference type="GO" id="GO:0008934">
    <property type="term" value="F:inositol monophosphate 1-phosphatase activity"/>
    <property type="evidence" value="ECO:0007669"/>
    <property type="project" value="TreeGrafter"/>
</dbReference>
<dbReference type="Pfam" id="PF00459">
    <property type="entry name" value="Inositol_P"/>
    <property type="match status" value="1"/>
</dbReference>
<keyword evidence="1" id="KW-0479">Metal-binding</keyword>
<organism evidence="4">
    <name type="scientific">marine sediment metagenome</name>
    <dbReference type="NCBI Taxonomy" id="412755"/>
    <lineage>
        <taxon>unclassified sequences</taxon>
        <taxon>metagenomes</taxon>
        <taxon>ecological metagenomes</taxon>
    </lineage>
</organism>
<evidence type="ECO:0000256" key="2">
    <source>
        <dbReference type="ARBA" id="ARBA00022801"/>
    </source>
</evidence>
<dbReference type="GO" id="GO:0006020">
    <property type="term" value="P:inositol metabolic process"/>
    <property type="evidence" value="ECO:0007669"/>
    <property type="project" value="TreeGrafter"/>
</dbReference>
<gene>
    <name evidence="4" type="ORF">S01H1_65367</name>
</gene>
<protein>
    <recommendedName>
        <fullName evidence="5">Histidinol-phosphatase</fullName>
    </recommendedName>
</protein>
<dbReference type="Gene3D" id="3.40.190.80">
    <property type="match status" value="1"/>
</dbReference>
<accession>X0XMH3</accession>
<dbReference type="GO" id="GO:0046872">
    <property type="term" value="F:metal ion binding"/>
    <property type="evidence" value="ECO:0007669"/>
    <property type="project" value="UniProtKB-KW"/>
</dbReference>
<dbReference type="SUPFAM" id="SSF56655">
    <property type="entry name" value="Carbohydrate phosphatase"/>
    <property type="match status" value="1"/>
</dbReference>
<dbReference type="Gene3D" id="3.30.540.10">
    <property type="entry name" value="Fructose-1,6-Bisphosphatase, subunit A, domain 1"/>
    <property type="match status" value="1"/>
</dbReference>
<keyword evidence="2" id="KW-0378">Hydrolase</keyword>
<comment type="caution">
    <text evidence="4">The sequence shown here is derived from an EMBL/GenBank/DDBJ whole genome shotgun (WGS) entry which is preliminary data.</text>
</comment>